<dbReference type="InterPro" id="IPR022894">
    <property type="entry name" value="Oligoribonuclease"/>
</dbReference>
<dbReference type="InterPro" id="IPR013520">
    <property type="entry name" value="Ribonucl_H"/>
</dbReference>
<evidence type="ECO:0000259" key="6">
    <source>
        <dbReference type="SMART" id="SM00479"/>
    </source>
</evidence>
<evidence type="ECO:0000256" key="4">
    <source>
        <dbReference type="ARBA" id="ARBA00022839"/>
    </source>
</evidence>
<dbReference type="SMART" id="SM00479">
    <property type="entry name" value="EXOIII"/>
    <property type="match status" value="1"/>
</dbReference>
<dbReference type="SUPFAM" id="SSF53098">
    <property type="entry name" value="Ribonuclease H-like"/>
    <property type="match status" value="1"/>
</dbReference>
<dbReference type="PANTHER" id="PTHR11046:SF0">
    <property type="entry name" value="OLIGORIBONUCLEASE, MITOCHONDRIAL"/>
    <property type="match status" value="1"/>
</dbReference>
<dbReference type="GO" id="GO:0000175">
    <property type="term" value="F:3'-5'-RNA exonuclease activity"/>
    <property type="evidence" value="ECO:0007669"/>
    <property type="project" value="InterPro"/>
</dbReference>
<evidence type="ECO:0000313" key="7">
    <source>
        <dbReference type="Proteomes" id="UP000038045"/>
    </source>
</evidence>
<dbReference type="GO" id="GO:0003676">
    <property type="term" value="F:nucleic acid binding"/>
    <property type="evidence" value="ECO:0007669"/>
    <property type="project" value="InterPro"/>
</dbReference>
<dbReference type="STRING" id="131310.A0A0N4ZIA1"/>
<evidence type="ECO:0000256" key="1">
    <source>
        <dbReference type="ARBA" id="ARBA00009921"/>
    </source>
</evidence>
<comment type="similarity">
    <text evidence="1">Belongs to the oligoribonuclease family.</text>
</comment>
<dbReference type="Proteomes" id="UP000038045">
    <property type="component" value="Unplaced"/>
</dbReference>
<keyword evidence="3" id="KW-0378">Hydrolase</keyword>
<dbReference type="NCBIfam" id="NF003765">
    <property type="entry name" value="PRK05359.1"/>
    <property type="match status" value="1"/>
</dbReference>
<protein>
    <recommendedName>
        <fullName evidence="5">Probable oligoribonuclease</fullName>
    </recommendedName>
</protein>
<dbReference type="InterPro" id="IPR036397">
    <property type="entry name" value="RNaseH_sf"/>
</dbReference>
<organism evidence="7 8">
    <name type="scientific">Parastrongyloides trichosuri</name>
    <name type="common">Possum-specific nematode worm</name>
    <dbReference type="NCBI Taxonomy" id="131310"/>
    <lineage>
        <taxon>Eukaryota</taxon>
        <taxon>Metazoa</taxon>
        <taxon>Ecdysozoa</taxon>
        <taxon>Nematoda</taxon>
        <taxon>Chromadorea</taxon>
        <taxon>Rhabditida</taxon>
        <taxon>Tylenchina</taxon>
        <taxon>Panagrolaimomorpha</taxon>
        <taxon>Strongyloidoidea</taxon>
        <taxon>Strongyloididae</taxon>
        <taxon>Parastrongyloides</taxon>
    </lineage>
</organism>
<dbReference type="PANTHER" id="PTHR11046">
    <property type="entry name" value="OLIGORIBONUCLEASE, MITOCHONDRIAL"/>
    <property type="match status" value="1"/>
</dbReference>
<evidence type="ECO:0000256" key="3">
    <source>
        <dbReference type="ARBA" id="ARBA00022801"/>
    </source>
</evidence>
<keyword evidence="7" id="KW-1185">Reference proteome</keyword>
<reference evidence="8" key="1">
    <citation type="submission" date="2017-02" db="UniProtKB">
        <authorList>
            <consortium name="WormBaseParasite"/>
        </authorList>
    </citation>
    <scope>IDENTIFICATION</scope>
</reference>
<evidence type="ECO:0000256" key="5">
    <source>
        <dbReference type="ARBA" id="ARBA00072681"/>
    </source>
</evidence>
<dbReference type="WBParaSite" id="PTRK_0000765600.1">
    <property type="protein sequence ID" value="PTRK_0000765600.1"/>
    <property type="gene ID" value="PTRK_0000765600"/>
</dbReference>
<dbReference type="AlphaFoldDB" id="A0A0N4ZIA1"/>
<evidence type="ECO:0000313" key="8">
    <source>
        <dbReference type="WBParaSite" id="PTRK_0000765600.1"/>
    </source>
</evidence>
<name>A0A0N4ZIA1_PARTI</name>
<keyword evidence="4" id="KW-0269">Exonuclease</keyword>
<feature type="domain" description="Exonuclease" evidence="6">
    <location>
        <begin position="8"/>
        <end position="179"/>
    </location>
</feature>
<dbReference type="Gene3D" id="3.30.420.10">
    <property type="entry name" value="Ribonuclease H-like superfamily/Ribonuclease H"/>
    <property type="match status" value="1"/>
</dbReference>
<accession>A0A0N4ZIA1</accession>
<sequence>MSSQKEGNIVWIDLELTGLDVNKDSIIEICVVITDSDLNIVDKGLSYTIKHDDEVYDNMNDWCKETFAKNGLLNDLKSAVLTTSEVENIVLEYIKKYCDYKKSPIAGNTVYMDRMFIMKHMPKIDEFLHYRIIDVSSVKELVFRWYKKTYKKSVCGHRARSDIFESIEELKWYKKNFFI</sequence>
<dbReference type="Pfam" id="PF00929">
    <property type="entry name" value="RNase_T"/>
    <property type="match status" value="1"/>
</dbReference>
<dbReference type="InterPro" id="IPR012337">
    <property type="entry name" value="RNaseH-like_sf"/>
</dbReference>
<dbReference type="CDD" id="cd06135">
    <property type="entry name" value="Orn"/>
    <property type="match status" value="1"/>
</dbReference>
<proteinExistence type="inferred from homology"/>
<evidence type="ECO:0000256" key="2">
    <source>
        <dbReference type="ARBA" id="ARBA00022722"/>
    </source>
</evidence>
<keyword evidence="2" id="KW-0540">Nuclease</keyword>
<dbReference type="FunFam" id="3.30.420.10:FF:000003">
    <property type="entry name" value="Oligoribonuclease"/>
    <property type="match status" value="1"/>
</dbReference>